<protein>
    <submittedName>
        <fullName evidence="1">Uncharacterized protein</fullName>
    </submittedName>
</protein>
<accession>A0A2S9VEM5</accession>
<comment type="caution">
    <text evidence="1">The sequence shown here is derived from an EMBL/GenBank/DDBJ whole genome shotgun (WGS) entry which is preliminary data.</text>
</comment>
<dbReference type="Proteomes" id="UP000238949">
    <property type="component" value="Unassembled WGS sequence"/>
</dbReference>
<gene>
    <name evidence="1" type="ORF">C6Y40_03705</name>
</gene>
<evidence type="ECO:0000313" key="1">
    <source>
        <dbReference type="EMBL" id="PRO74910.1"/>
    </source>
</evidence>
<organism evidence="1 2">
    <name type="scientific">Alteromonas alba</name>
    <dbReference type="NCBI Taxonomy" id="2079529"/>
    <lineage>
        <taxon>Bacteria</taxon>
        <taxon>Pseudomonadati</taxon>
        <taxon>Pseudomonadota</taxon>
        <taxon>Gammaproteobacteria</taxon>
        <taxon>Alteromonadales</taxon>
        <taxon>Alteromonadaceae</taxon>
        <taxon>Alteromonas/Salinimonas group</taxon>
        <taxon>Alteromonas</taxon>
    </lineage>
</organism>
<evidence type="ECO:0000313" key="2">
    <source>
        <dbReference type="Proteomes" id="UP000238949"/>
    </source>
</evidence>
<dbReference type="OrthoDB" id="6445544at2"/>
<name>A0A2S9VEM5_9ALTE</name>
<proteinExistence type="predicted"/>
<sequence length="73" mass="7929">MTPHQFTGWGNKAHLKTGVILERIVSWEFISSLGHVGTLIHMDDGSELLVGDMPNQVEHIIAKHGNKQTGAAA</sequence>
<dbReference type="RefSeq" id="WP_105933398.1">
    <property type="nucleotide sequence ID" value="NZ_PVNP01000030.1"/>
</dbReference>
<reference evidence="2" key="1">
    <citation type="journal article" date="2020" name="Int. J. Syst. Evol. Microbiol.">
        <title>Alteromonas alba sp. nov., a marine bacterium isolated from the seawater of the West Pacific Ocean.</title>
        <authorList>
            <person name="Sun C."/>
            <person name="Wu Y.-H."/>
            <person name="Xamxidin M."/>
            <person name="Cheng H."/>
            <person name="Xu X.-W."/>
        </authorList>
    </citation>
    <scope>NUCLEOTIDE SEQUENCE [LARGE SCALE GENOMIC DNA]</scope>
    <source>
        <strain evidence="2">190</strain>
    </source>
</reference>
<keyword evidence="2" id="KW-1185">Reference proteome</keyword>
<dbReference type="AlphaFoldDB" id="A0A2S9VEM5"/>
<dbReference type="EMBL" id="PVNP01000030">
    <property type="protein sequence ID" value="PRO74910.1"/>
    <property type="molecule type" value="Genomic_DNA"/>
</dbReference>